<reference evidence="1" key="1">
    <citation type="submission" date="2014-09" db="EMBL/GenBank/DDBJ databases">
        <authorList>
            <person name="Magalhaes I.L.F."/>
            <person name="Oliveira U."/>
            <person name="Santos F.R."/>
            <person name="Vidigal T.H.D.A."/>
            <person name="Brescovit A.D."/>
            <person name="Santos A.J."/>
        </authorList>
    </citation>
    <scope>NUCLEOTIDE SEQUENCE</scope>
    <source>
        <tissue evidence="1">Shoot tissue taken approximately 20 cm above the soil surface</tissue>
    </source>
</reference>
<protein>
    <submittedName>
        <fullName evidence="1">Uncharacterized protein</fullName>
    </submittedName>
</protein>
<reference evidence="1" key="2">
    <citation type="journal article" date="2015" name="Data Brief">
        <title>Shoot transcriptome of the giant reed, Arundo donax.</title>
        <authorList>
            <person name="Barrero R.A."/>
            <person name="Guerrero F.D."/>
            <person name="Moolhuijzen P."/>
            <person name="Goolsby J.A."/>
            <person name="Tidwell J."/>
            <person name="Bellgard S.E."/>
            <person name="Bellgard M.I."/>
        </authorList>
    </citation>
    <scope>NUCLEOTIDE SEQUENCE</scope>
    <source>
        <tissue evidence="1">Shoot tissue taken approximately 20 cm above the soil surface</tissue>
    </source>
</reference>
<proteinExistence type="predicted"/>
<name>A0A0A8YG07_ARUDO</name>
<organism evidence="1">
    <name type="scientific">Arundo donax</name>
    <name type="common">Giant reed</name>
    <name type="synonym">Donax arundinaceus</name>
    <dbReference type="NCBI Taxonomy" id="35708"/>
    <lineage>
        <taxon>Eukaryota</taxon>
        <taxon>Viridiplantae</taxon>
        <taxon>Streptophyta</taxon>
        <taxon>Embryophyta</taxon>
        <taxon>Tracheophyta</taxon>
        <taxon>Spermatophyta</taxon>
        <taxon>Magnoliopsida</taxon>
        <taxon>Liliopsida</taxon>
        <taxon>Poales</taxon>
        <taxon>Poaceae</taxon>
        <taxon>PACMAD clade</taxon>
        <taxon>Arundinoideae</taxon>
        <taxon>Arundineae</taxon>
        <taxon>Arundo</taxon>
    </lineage>
</organism>
<evidence type="ECO:0000313" key="1">
    <source>
        <dbReference type="EMBL" id="JAD25209.1"/>
    </source>
</evidence>
<accession>A0A0A8YG07</accession>
<sequence length="27" mass="3196">MMHTRRYGVLTNNHITDSLKNNHITDL</sequence>
<dbReference type="AlphaFoldDB" id="A0A0A8YG07"/>
<dbReference type="EMBL" id="GBRH01272686">
    <property type="protein sequence ID" value="JAD25209.1"/>
    <property type="molecule type" value="Transcribed_RNA"/>
</dbReference>